<comment type="caution">
    <text evidence="9">The sequence shown here is derived from an EMBL/GenBank/DDBJ whole genome shotgun (WGS) entry which is preliminary data.</text>
</comment>
<dbReference type="PROSITE" id="PS00296">
    <property type="entry name" value="CHAPERONINS_CPN60"/>
    <property type="match status" value="1"/>
</dbReference>
<dbReference type="eggNOG" id="COG0459">
    <property type="taxonomic scope" value="Bacteria"/>
</dbReference>
<dbReference type="InterPro" id="IPR027413">
    <property type="entry name" value="GROEL-like_equatorial_sf"/>
</dbReference>
<dbReference type="Gene3D" id="3.50.7.10">
    <property type="entry name" value="GroEL"/>
    <property type="match status" value="1"/>
</dbReference>
<comment type="similarity">
    <text evidence="1 6 7">Belongs to the chaperonin (HSP60) family.</text>
</comment>
<dbReference type="SUPFAM" id="SSF54849">
    <property type="entry name" value="GroEL-intermediate domain like"/>
    <property type="match status" value="1"/>
</dbReference>
<dbReference type="InterPro" id="IPR001844">
    <property type="entry name" value="Cpn60/GroEL"/>
</dbReference>
<comment type="function">
    <text evidence="6 8">Together with its co-chaperonin GroES, plays an essential role in assisting protein folding. The GroEL-GroES system forms a nano-cage that allows encapsulation of the non-native substrate proteins and provides a physical environment optimized to promote and accelerate protein folding.</text>
</comment>
<accession>A0A073J2C5</accession>
<dbReference type="InterPro" id="IPR018370">
    <property type="entry name" value="Chaperonin_Cpn60_CS"/>
</dbReference>
<dbReference type="HAMAP" id="MF_00600">
    <property type="entry name" value="CH60"/>
    <property type="match status" value="1"/>
</dbReference>
<dbReference type="SUPFAM" id="SSF48592">
    <property type="entry name" value="GroEL equatorial domain-like"/>
    <property type="match status" value="1"/>
</dbReference>
<dbReference type="PANTHER" id="PTHR45633">
    <property type="entry name" value="60 KDA HEAT SHOCK PROTEIN, MITOCHONDRIAL"/>
    <property type="match status" value="1"/>
</dbReference>
<dbReference type="EMBL" id="JMKI01000037">
    <property type="protein sequence ID" value="KEJ91852.1"/>
    <property type="molecule type" value="Genomic_DNA"/>
</dbReference>
<reference evidence="9 10" key="1">
    <citation type="submission" date="2014-04" db="EMBL/GenBank/DDBJ databases">
        <title>Draft Genome Sequence of Synergistes jonesii.</title>
        <authorList>
            <person name="Coil D.A."/>
            <person name="Eisen J.A."/>
            <person name="Holland-Moritz H.E."/>
        </authorList>
    </citation>
    <scope>NUCLEOTIDE SEQUENCE [LARGE SCALE GENOMIC DNA]</scope>
    <source>
        <strain evidence="9 10">78-1</strain>
    </source>
</reference>
<dbReference type="FunFam" id="3.50.7.10:FF:000001">
    <property type="entry name" value="60 kDa chaperonin"/>
    <property type="match status" value="1"/>
</dbReference>
<dbReference type="GeneID" id="90984132"/>
<dbReference type="InterPro" id="IPR002423">
    <property type="entry name" value="Cpn60/GroEL/TCP-1"/>
</dbReference>
<dbReference type="STRING" id="2754.EH55_07740"/>
<protein>
    <recommendedName>
        <fullName evidence="6">Chaperonin GroEL</fullName>
        <ecNumber evidence="6">5.6.1.7</ecNumber>
    </recommendedName>
    <alternativeName>
        <fullName evidence="6">60 kDa chaperonin</fullName>
    </alternativeName>
    <alternativeName>
        <fullName evidence="6">Chaperonin-60</fullName>
        <shortName evidence="6">Cpn60</shortName>
    </alternativeName>
</protein>
<evidence type="ECO:0000256" key="1">
    <source>
        <dbReference type="ARBA" id="ARBA00006607"/>
    </source>
</evidence>
<dbReference type="PRINTS" id="PR00298">
    <property type="entry name" value="CHAPERONIN60"/>
</dbReference>
<dbReference type="PATRIC" id="fig|2754.20.peg.1050"/>
<dbReference type="GO" id="GO:0042026">
    <property type="term" value="P:protein refolding"/>
    <property type="evidence" value="ECO:0007669"/>
    <property type="project" value="UniProtKB-UniRule"/>
</dbReference>
<dbReference type="Gene3D" id="1.10.560.10">
    <property type="entry name" value="GroEL-like equatorial domain"/>
    <property type="match status" value="1"/>
</dbReference>
<dbReference type="RefSeq" id="WP_037977244.1">
    <property type="nucleotide sequence ID" value="NZ_CAMETI010000006.1"/>
</dbReference>
<dbReference type="GO" id="GO:0140662">
    <property type="term" value="F:ATP-dependent protein folding chaperone"/>
    <property type="evidence" value="ECO:0007669"/>
    <property type="project" value="InterPro"/>
</dbReference>
<dbReference type="Proteomes" id="UP000027665">
    <property type="component" value="Unassembled WGS sequence"/>
</dbReference>
<dbReference type="SUPFAM" id="SSF52029">
    <property type="entry name" value="GroEL apical domain-like"/>
    <property type="match status" value="1"/>
</dbReference>
<keyword evidence="2 6" id="KW-0547">Nucleotide-binding</keyword>
<keyword evidence="5 6" id="KW-0413">Isomerase</keyword>
<evidence type="ECO:0000313" key="10">
    <source>
        <dbReference type="Proteomes" id="UP000027665"/>
    </source>
</evidence>
<dbReference type="NCBIfam" id="TIGR02348">
    <property type="entry name" value="GroEL"/>
    <property type="match status" value="1"/>
</dbReference>
<keyword evidence="4 6" id="KW-0143">Chaperone</keyword>
<proteinExistence type="inferred from homology"/>
<dbReference type="NCBIfam" id="NF009487">
    <property type="entry name" value="PRK12849.1"/>
    <property type="match status" value="1"/>
</dbReference>
<dbReference type="NCBIfam" id="NF000592">
    <property type="entry name" value="PRK00013.1"/>
    <property type="match status" value="1"/>
</dbReference>
<evidence type="ECO:0000256" key="3">
    <source>
        <dbReference type="ARBA" id="ARBA00022840"/>
    </source>
</evidence>
<evidence type="ECO:0000256" key="6">
    <source>
        <dbReference type="HAMAP-Rule" id="MF_00600"/>
    </source>
</evidence>
<comment type="subcellular location">
    <subcellularLocation>
        <location evidence="6">Cytoplasm</location>
    </subcellularLocation>
</comment>
<evidence type="ECO:0000256" key="5">
    <source>
        <dbReference type="ARBA" id="ARBA00023235"/>
    </source>
</evidence>
<evidence type="ECO:0000256" key="4">
    <source>
        <dbReference type="ARBA" id="ARBA00023186"/>
    </source>
</evidence>
<evidence type="ECO:0000256" key="7">
    <source>
        <dbReference type="RuleBase" id="RU000418"/>
    </source>
</evidence>
<evidence type="ECO:0000256" key="8">
    <source>
        <dbReference type="RuleBase" id="RU000419"/>
    </source>
</evidence>
<sequence>MAKILLFKEDARRAMERGINKVADTVGITLGPKGRNVVLEKKFGSPAITNDGVTIAKEIELEDPFENMGVQLIKEVASKTNDVAGDGTTTATVLARAMIREGIKNVAAGANGMQIRKGMEVATEAVVEELKKKASPVKGHKKTAQVASISANDKKVGELIAEAMEKVGEEGVITVEDSKSLGTTLETVEGLQFDKGYLSPYMITNPDRMESLLDDAKILIVDGKISNVKDLLPVLEKIAQLAKPILIIAEDVEGEALATLVVNKLRGTLQVVAVKAPGFGDRRKAMLQDIATVTGATVISEEVGRKLESADVADLGQAKKIKVTKEDTTIVGGAGDPQKIKDRAAQIKKELADSTSEYDKEKLQERLAKLVGGVAVIQVGAATETEQKELKLRIEDALNSTRAAVEEGIVAGGGVALVECSKAVKKEAEKLEGDIKTGAMIVEKALTEPLFLIANNSGMQGDVIIEKVKTLKEGQGLDATTGEYVDMIEAGIIDPVKVTRSALQNASSIAAMILTTDAIVADKPEKKDRLGDMGGGMNGMGGMGGMDY</sequence>
<keyword evidence="3 6" id="KW-0067">ATP-binding</keyword>
<name>A0A073J2C5_9BACT</name>
<dbReference type="NCBIfam" id="NF009488">
    <property type="entry name" value="PRK12850.1"/>
    <property type="match status" value="1"/>
</dbReference>
<keyword evidence="10" id="KW-1185">Reference proteome</keyword>
<dbReference type="InterPro" id="IPR027410">
    <property type="entry name" value="TCP-1-like_intermed_sf"/>
</dbReference>
<evidence type="ECO:0000313" key="9">
    <source>
        <dbReference type="EMBL" id="KEJ91852.1"/>
    </source>
</evidence>
<comment type="caution">
    <text evidence="6">Lacks conserved residue(s) required for the propagation of feature annotation.</text>
</comment>
<keyword evidence="6" id="KW-0963">Cytoplasm</keyword>
<feature type="binding site" evidence="6">
    <location>
        <begin position="86"/>
        <end position="90"/>
    </location>
    <ligand>
        <name>ATP</name>
        <dbReference type="ChEBI" id="CHEBI:30616"/>
    </ligand>
</feature>
<feature type="binding site" evidence="6">
    <location>
        <begin position="29"/>
        <end position="32"/>
    </location>
    <ligand>
        <name>ATP</name>
        <dbReference type="ChEBI" id="CHEBI:30616"/>
    </ligand>
</feature>
<feature type="binding site" evidence="6">
    <location>
        <position position="494"/>
    </location>
    <ligand>
        <name>ATP</name>
        <dbReference type="ChEBI" id="CHEBI:30616"/>
    </ligand>
</feature>
<dbReference type="EC" id="5.6.1.7" evidence="6"/>
<feature type="binding site" evidence="6">
    <location>
        <position position="413"/>
    </location>
    <ligand>
        <name>ATP</name>
        <dbReference type="ChEBI" id="CHEBI:30616"/>
    </ligand>
</feature>
<dbReference type="OrthoDB" id="9766614at2"/>
<dbReference type="GO" id="GO:0016853">
    <property type="term" value="F:isomerase activity"/>
    <property type="evidence" value="ECO:0007669"/>
    <property type="project" value="UniProtKB-KW"/>
</dbReference>
<comment type="subunit">
    <text evidence="6 8">Forms a cylinder of 14 subunits composed of two heptameric rings stacked back-to-back. Interacts with the co-chaperonin GroES.</text>
</comment>
<dbReference type="GO" id="GO:0051082">
    <property type="term" value="F:unfolded protein binding"/>
    <property type="evidence" value="ECO:0007669"/>
    <property type="project" value="UniProtKB-UniRule"/>
</dbReference>
<dbReference type="Gene3D" id="3.30.260.10">
    <property type="entry name" value="TCP-1-like chaperonin intermediate domain"/>
    <property type="match status" value="1"/>
</dbReference>
<dbReference type="GO" id="GO:0005737">
    <property type="term" value="C:cytoplasm"/>
    <property type="evidence" value="ECO:0007669"/>
    <property type="project" value="UniProtKB-SubCell"/>
</dbReference>
<dbReference type="InterPro" id="IPR027409">
    <property type="entry name" value="GroEL-like_apical_dom_sf"/>
</dbReference>
<dbReference type="Pfam" id="PF00118">
    <property type="entry name" value="Cpn60_TCP1"/>
    <property type="match status" value="1"/>
</dbReference>
<evidence type="ECO:0000256" key="2">
    <source>
        <dbReference type="ARBA" id="ARBA00022741"/>
    </source>
</evidence>
<dbReference type="NCBIfam" id="NF009489">
    <property type="entry name" value="PRK12851.1"/>
    <property type="match status" value="1"/>
</dbReference>
<dbReference type="CDD" id="cd03344">
    <property type="entry name" value="GroEL"/>
    <property type="match status" value="1"/>
</dbReference>
<gene>
    <name evidence="6" type="primary">groEL</name>
    <name evidence="6" type="synonym">groL</name>
    <name evidence="9" type="ORF">EH55_07740</name>
</gene>
<dbReference type="GO" id="GO:0005524">
    <property type="term" value="F:ATP binding"/>
    <property type="evidence" value="ECO:0007669"/>
    <property type="project" value="UniProtKB-UniRule"/>
</dbReference>
<dbReference type="AlphaFoldDB" id="A0A073J2C5"/>
<organism evidence="9 10">
    <name type="scientific">Synergistes jonesii</name>
    <dbReference type="NCBI Taxonomy" id="2754"/>
    <lineage>
        <taxon>Bacteria</taxon>
        <taxon>Thermotogati</taxon>
        <taxon>Synergistota</taxon>
        <taxon>Synergistia</taxon>
        <taxon>Synergistales</taxon>
        <taxon>Synergistaceae</taxon>
        <taxon>Synergistes</taxon>
    </lineage>
</organism>